<dbReference type="KEGG" id="hna:Hneap_1508"/>
<dbReference type="STRING" id="555778.Hneap_1508"/>
<feature type="domain" description="Aminotransferase class I/classII large" evidence="5">
    <location>
        <begin position="97"/>
        <end position="440"/>
    </location>
</feature>
<keyword evidence="2 6" id="KW-0808">Transferase</keyword>
<comment type="similarity">
    <text evidence="4">Belongs to the class-II pyridoxal-phosphate-dependent aminotransferase family.</text>
</comment>
<dbReference type="HOGENOM" id="CLU_015846_11_3_6"/>
<dbReference type="SUPFAM" id="SSF53383">
    <property type="entry name" value="PLP-dependent transferases"/>
    <property type="match status" value="1"/>
</dbReference>
<dbReference type="PANTHER" id="PTHR13693:SF3">
    <property type="entry name" value="LD36009P"/>
    <property type="match status" value="1"/>
</dbReference>
<evidence type="ECO:0000313" key="7">
    <source>
        <dbReference type="Proteomes" id="UP000009102"/>
    </source>
</evidence>
<evidence type="ECO:0000256" key="4">
    <source>
        <dbReference type="RuleBase" id="RU003693"/>
    </source>
</evidence>
<dbReference type="InterPro" id="IPR015421">
    <property type="entry name" value="PyrdxlP-dep_Trfase_major"/>
</dbReference>
<evidence type="ECO:0000256" key="2">
    <source>
        <dbReference type="ARBA" id="ARBA00022679"/>
    </source>
</evidence>
<dbReference type="Pfam" id="PF00155">
    <property type="entry name" value="Aminotran_1_2"/>
    <property type="match status" value="1"/>
</dbReference>
<dbReference type="AlphaFoldDB" id="D0L0W6"/>
<comment type="cofactor">
    <cofactor evidence="1 4">
        <name>pyridoxal 5'-phosphate</name>
        <dbReference type="ChEBI" id="CHEBI:597326"/>
    </cofactor>
</comment>
<dbReference type="OrthoDB" id="9807157at2"/>
<proteinExistence type="inferred from homology"/>
<dbReference type="InterPro" id="IPR001917">
    <property type="entry name" value="Aminotrans_II_pyridoxalP_BS"/>
</dbReference>
<dbReference type="InterPro" id="IPR004839">
    <property type="entry name" value="Aminotransferase_I/II_large"/>
</dbReference>
<keyword evidence="3 4" id="KW-0663">Pyridoxal phosphate</keyword>
<dbReference type="CDD" id="cd06454">
    <property type="entry name" value="KBL_like"/>
    <property type="match status" value="1"/>
</dbReference>
<name>D0L0W6_HALNC</name>
<dbReference type="Gene3D" id="3.90.1150.10">
    <property type="entry name" value="Aspartate Aminotransferase, domain 1"/>
    <property type="match status" value="1"/>
</dbReference>
<protein>
    <submittedName>
        <fullName evidence="6">8-amino-7-oxononanoate synthase</fullName>
        <ecNumber evidence="6">2.3.1.47</ecNumber>
    </submittedName>
</protein>
<gene>
    <name evidence="6" type="ordered locus">Hneap_1508</name>
</gene>
<keyword evidence="7" id="KW-1185">Reference proteome</keyword>
<dbReference type="PROSITE" id="PS00599">
    <property type="entry name" value="AA_TRANSFER_CLASS_2"/>
    <property type="match status" value="1"/>
</dbReference>
<dbReference type="GO" id="GO:0008710">
    <property type="term" value="F:8-amino-7-oxononanoate synthase activity"/>
    <property type="evidence" value="ECO:0007669"/>
    <property type="project" value="UniProtKB-EC"/>
</dbReference>
<accession>D0L0W6</accession>
<sequence>MNGYDTTPPDAPNKEKPSKAALIKRFLTPKTNGGQSNRAVLPAAKKYPSSYTQFEQFEGYKQQKMLRDAAKLLGAENPFFGLHEGTAGATTVINGKECINFSSYDYLGLSSDPRVQQAAIEAIGTYGTSVSASRIVSGERPIHRELERALAETYQVDDALVFVSGHATNVSVIGHLFGAKDLIVHDALIHNSALVGAQLSGATRRSFPHNDTEALERLLIEQRDRFERVLIVVEGIYSMDGDAPDLPELVRIKNQFGALLMVDEAHSFGVLGATGLGLREHANVPAKAVDIWMGTLSKALAGCGGYIAGSTALIEQLRYSAPGFVYSVGMAPPVAAASLAALNILRTEPERVSSLHTNGRYFLEQARAYSFNTGLSMGYSVVPVVLGNSLKAVKLSISLLEQGINAQPIIYPAVEERAARLRFFISCSHQTKHIDQALAQLDSLK</sequence>
<dbReference type="InterPro" id="IPR015424">
    <property type="entry name" value="PyrdxlP-dep_Trfase"/>
</dbReference>
<dbReference type="Gene3D" id="3.40.640.10">
    <property type="entry name" value="Type I PLP-dependent aspartate aminotransferase-like (Major domain)"/>
    <property type="match status" value="1"/>
</dbReference>
<evidence type="ECO:0000256" key="1">
    <source>
        <dbReference type="ARBA" id="ARBA00001933"/>
    </source>
</evidence>
<organism evidence="6 7">
    <name type="scientific">Halothiobacillus neapolitanus (strain ATCC 23641 / DSM 15147 / CIP 104769 / NCIMB 8539 / c2)</name>
    <name type="common">Thiobacillus neapolitanus</name>
    <dbReference type="NCBI Taxonomy" id="555778"/>
    <lineage>
        <taxon>Bacteria</taxon>
        <taxon>Pseudomonadati</taxon>
        <taxon>Pseudomonadota</taxon>
        <taxon>Gammaproteobacteria</taxon>
        <taxon>Chromatiales</taxon>
        <taxon>Halothiobacillaceae</taxon>
        <taxon>Halothiobacillus</taxon>
    </lineage>
</organism>
<dbReference type="PANTHER" id="PTHR13693">
    <property type="entry name" value="CLASS II AMINOTRANSFERASE/8-AMINO-7-OXONONANOATE SYNTHASE"/>
    <property type="match status" value="1"/>
</dbReference>
<evidence type="ECO:0000256" key="3">
    <source>
        <dbReference type="ARBA" id="ARBA00022898"/>
    </source>
</evidence>
<dbReference type="InterPro" id="IPR015422">
    <property type="entry name" value="PyrdxlP-dep_Trfase_small"/>
</dbReference>
<evidence type="ECO:0000313" key="6">
    <source>
        <dbReference type="EMBL" id="ACX96339.1"/>
    </source>
</evidence>
<keyword evidence="6" id="KW-0012">Acyltransferase</keyword>
<evidence type="ECO:0000259" key="5">
    <source>
        <dbReference type="Pfam" id="PF00155"/>
    </source>
</evidence>
<dbReference type="EC" id="2.3.1.47" evidence="6"/>
<dbReference type="EMBL" id="CP001801">
    <property type="protein sequence ID" value="ACX96339.1"/>
    <property type="molecule type" value="Genomic_DNA"/>
</dbReference>
<dbReference type="Proteomes" id="UP000009102">
    <property type="component" value="Chromosome"/>
</dbReference>
<dbReference type="GO" id="GO:0030170">
    <property type="term" value="F:pyridoxal phosphate binding"/>
    <property type="evidence" value="ECO:0007669"/>
    <property type="project" value="InterPro"/>
</dbReference>
<dbReference type="RefSeq" id="WP_012824373.1">
    <property type="nucleotide sequence ID" value="NC_013422.1"/>
</dbReference>
<reference evidence="6 7" key="1">
    <citation type="submission" date="2009-10" db="EMBL/GenBank/DDBJ databases">
        <title>Complete sequence of Halothiobacillus neapolitanus c2.</title>
        <authorList>
            <consortium name="US DOE Joint Genome Institute"/>
            <person name="Lucas S."/>
            <person name="Copeland A."/>
            <person name="Lapidus A."/>
            <person name="Glavina del Rio T."/>
            <person name="Tice H."/>
            <person name="Bruce D."/>
            <person name="Goodwin L."/>
            <person name="Pitluck S."/>
            <person name="Davenport K."/>
            <person name="Brettin T."/>
            <person name="Detter J.C."/>
            <person name="Han C."/>
            <person name="Tapia R."/>
            <person name="Larimer F."/>
            <person name="Land M."/>
            <person name="Hauser L."/>
            <person name="Kyrpides N."/>
            <person name="Mikhailova N."/>
            <person name="Kerfeld C."/>
            <person name="Cannon G."/>
            <person name="Heinhort S."/>
        </authorList>
    </citation>
    <scope>NUCLEOTIDE SEQUENCE [LARGE SCALE GENOMIC DNA]</scope>
    <source>
        <strain evidence="7">ATCC 23641 / c2</strain>
    </source>
</reference>
<dbReference type="eggNOG" id="COG0156">
    <property type="taxonomic scope" value="Bacteria"/>
</dbReference>
<dbReference type="InterPro" id="IPR050087">
    <property type="entry name" value="AON_synthase_class-II"/>
</dbReference>